<proteinExistence type="predicted"/>
<protein>
    <submittedName>
        <fullName evidence="2">COP1-interacting protein-like protein</fullName>
    </submittedName>
</protein>
<dbReference type="EMBL" id="JARAOO010000002">
    <property type="protein sequence ID" value="KAJ7979842.1"/>
    <property type="molecule type" value="Genomic_DNA"/>
</dbReference>
<dbReference type="Proteomes" id="UP001163823">
    <property type="component" value="Chromosome 2"/>
</dbReference>
<sequence length="219" mass="23668">MRGKKIPGIQKGQHDNYIIREKAEVVSDYVAIHAPPSPVTTGRVDIGSTESQSQQQPGSWEVKAAKADKESLKLSNLSIAEETYGAPYARVSSFKDPCTMNSVCDKAPPTTLDIATSGLETTKTHLSDSRNSKQDNIPEAGEKPQLPVKATWNLDNVNINGSEADYSGSNTTSSEVHTLKNLISQDETPAASTTSQKSSRPFSLLSPFRSKTSEKKLTS</sequence>
<dbReference type="KEGG" id="qsa:O6P43_003194"/>
<keyword evidence="3" id="KW-1185">Reference proteome</keyword>
<reference evidence="2" key="1">
    <citation type="journal article" date="2023" name="Science">
        <title>Elucidation of the pathway for biosynthesis of saponin adjuvants from the soapbark tree.</title>
        <authorList>
            <person name="Reed J."/>
            <person name="Orme A."/>
            <person name="El-Demerdash A."/>
            <person name="Owen C."/>
            <person name="Martin L.B.B."/>
            <person name="Misra R.C."/>
            <person name="Kikuchi S."/>
            <person name="Rejzek M."/>
            <person name="Martin A.C."/>
            <person name="Harkess A."/>
            <person name="Leebens-Mack J."/>
            <person name="Louveau T."/>
            <person name="Stephenson M.J."/>
            <person name="Osbourn A."/>
        </authorList>
    </citation>
    <scope>NUCLEOTIDE SEQUENCE</scope>
    <source>
        <strain evidence="2">S10</strain>
    </source>
</reference>
<accession>A0AAD7QE46</accession>
<gene>
    <name evidence="2" type="ORF">O6P43_003194</name>
</gene>
<feature type="compositionally biased region" description="Polar residues" evidence="1">
    <location>
        <begin position="48"/>
        <end position="58"/>
    </location>
</feature>
<dbReference type="AlphaFoldDB" id="A0AAD7QE46"/>
<organism evidence="2 3">
    <name type="scientific">Quillaja saponaria</name>
    <name type="common">Soap bark tree</name>
    <dbReference type="NCBI Taxonomy" id="32244"/>
    <lineage>
        <taxon>Eukaryota</taxon>
        <taxon>Viridiplantae</taxon>
        <taxon>Streptophyta</taxon>
        <taxon>Embryophyta</taxon>
        <taxon>Tracheophyta</taxon>
        <taxon>Spermatophyta</taxon>
        <taxon>Magnoliopsida</taxon>
        <taxon>eudicotyledons</taxon>
        <taxon>Gunneridae</taxon>
        <taxon>Pentapetalae</taxon>
        <taxon>rosids</taxon>
        <taxon>fabids</taxon>
        <taxon>Fabales</taxon>
        <taxon>Quillajaceae</taxon>
        <taxon>Quillaja</taxon>
    </lineage>
</organism>
<evidence type="ECO:0000313" key="2">
    <source>
        <dbReference type="EMBL" id="KAJ7979842.1"/>
    </source>
</evidence>
<feature type="region of interest" description="Disordered" evidence="1">
    <location>
        <begin position="160"/>
        <end position="219"/>
    </location>
</feature>
<feature type="compositionally biased region" description="Basic and acidic residues" evidence="1">
    <location>
        <begin position="122"/>
        <end position="133"/>
    </location>
</feature>
<feature type="region of interest" description="Disordered" evidence="1">
    <location>
        <begin position="36"/>
        <end position="60"/>
    </location>
</feature>
<comment type="caution">
    <text evidence="2">The sequence shown here is derived from an EMBL/GenBank/DDBJ whole genome shotgun (WGS) entry which is preliminary data.</text>
</comment>
<feature type="compositionally biased region" description="Polar residues" evidence="1">
    <location>
        <begin position="160"/>
        <end position="201"/>
    </location>
</feature>
<name>A0AAD7QE46_QUISA</name>
<feature type="region of interest" description="Disordered" evidence="1">
    <location>
        <begin position="116"/>
        <end position="146"/>
    </location>
</feature>
<evidence type="ECO:0000313" key="3">
    <source>
        <dbReference type="Proteomes" id="UP001163823"/>
    </source>
</evidence>
<evidence type="ECO:0000256" key="1">
    <source>
        <dbReference type="SAM" id="MobiDB-lite"/>
    </source>
</evidence>